<gene>
    <name evidence="5" type="ORF">SAMN05660330_02359</name>
</gene>
<comment type="similarity">
    <text evidence="2">Belongs to the DsrC/TusE family.</text>
</comment>
<dbReference type="PANTHER" id="PTHR37010">
    <property type="entry name" value="SULFURTRANSFERASE TUSE"/>
    <property type="match status" value="1"/>
</dbReference>
<dbReference type="Gene3D" id="3.30.1420.10">
    <property type="match status" value="1"/>
</dbReference>
<dbReference type="NCBIfam" id="TIGR03342">
    <property type="entry name" value="dsrC_tusE_dsvC"/>
    <property type="match status" value="1"/>
</dbReference>
<accession>A0A1H0RLC6</accession>
<evidence type="ECO:0000256" key="4">
    <source>
        <dbReference type="PIRSR" id="PIRSR006223-50"/>
    </source>
</evidence>
<dbReference type="RefSeq" id="WP_092223038.1">
    <property type="nucleotide sequence ID" value="NZ_FNJI01000015.1"/>
</dbReference>
<evidence type="ECO:0000256" key="2">
    <source>
        <dbReference type="ARBA" id="ARBA00005718"/>
    </source>
</evidence>
<proteinExistence type="inferred from homology"/>
<sequence>MTANKLDNSGTPSRDRHLRTIAGRDIYFDWEEFLWDPDDWDEEVALALAEEMGMAELNESCWKVIRFMRKHYFYHGRAPMNKDLKSGTGMSLLELEQLFPKGIRLGARRLAGLPNPKACL</sequence>
<evidence type="ECO:0000313" key="5">
    <source>
        <dbReference type="EMBL" id="SDP30304.1"/>
    </source>
</evidence>
<dbReference type="GO" id="GO:0002143">
    <property type="term" value="P:tRNA wobble position uridine thiolation"/>
    <property type="evidence" value="ECO:0007669"/>
    <property type="project" value="TreeGrafter"/>
</dbReference>
<dbReference type="InterPro" id="IPR025526">
    <property type="entry name" value="DsrC-like_dom_sf"/>
</dbReference>
<feature type="active site" description="Cysteine persulfide intermediate" evidence="4">
    <location>
        <position position="119"/>
    </location>
</feature>
<comment type="subcellular location">
    <subcellularLocation>
        <location evidence="1">Cytoplasm</location>
    </subcellularLocation>
</comment>
<dbReference type="AlphaFoldDB" id="A0A1H0RLC6"/>
<dbReference type="STRING" id="91360.SAMN05660330_02359"/>
<dbReference type="PIRSF" id="PIRSF006223">
    <property type="entry name" value="DsrC_TusE"/>
    <property type="match status" value="1"/>
</dbReference>
<dbReference type="SUPFAM" id="SSF69721">
    <property type="entry name" value="DsrC, the gamma subunit of dissimilatory sulfite reductase"/>
    <property type="match status" value="1"/>
</dbReference>
<dbReference type="Proteomes" id="UP000199073">
    <property type="component" value="Unassembled WGS sequence"/>
</dbReference>
<protein>
    <submittedName>
        <fullName evidence="5">tRNA 2-thiouridine synthesizing protein E</fullName>
    </submittedName>
</protein>
<evidence type="ECO:0000256" key="1">
    <source>
        <dbReference type="ARBA" id="ARBA00004496"/>
    </source>
</evidence>
<keyword evidence="6" id="KW-1185">Reference proteome</keyword>
<reference evidence="5 6" key="1">
    <citation type="submission" date="2016-10" db="EMBL/GenBank/DDBJ databases">
        <authorList>
            <person name="de Groot N.N."/>
        </authorList>
    </citation>
    <scope>NUCLEOTIDE SEQUENCE [LARGE SCALE GENOMIC DNA]</scope>
    <source>
        <strain evidence="5 6">DSM 12130</strain>
    </source>
</reference>
<dbReference type="InterPro" id="IPR007453">
    <property type="entry name" value="DsrC/TusE"/>
</dbReference>
<evidence type="ECO:0000256" key="3">
    <source>
        <dbReference type="ARBA" id="ARBA00022490"/>
    </source>
</evidence>
<dbReference type="GO" id="GO:0097163">
    <property type="term" value="F:sulfur carrier activity"/>
    <property type="evidence" value="ECO:0007669"/>
    <property type="project" value="TreeGrafter"/>
</dbReference>
<name>A0A1H0RLC6_9BACT</name>
<dbReference type="GO" id="GO:0005737">
    <property type="term" value="C:cytoplasm"/>
    <property type="evidence" value="ECO:0007669"/>
    <property type="project" value="UniProtKB-SubCell"/>
</dbReference>
<dbReference type="PANTHER" id="PTHR37010:SF1">
    <property type="entry name" value="SULFURTRANSFERASE TUSE"/>
    <property type="match status" value="1"/>
</dbReference>
<dbReference type="OrthoDB" id="9786347at2"/>
<dbReference type="EMBL" id="FNJI01000015">
    <property type="protein sequence ID" value="SDP30304.1"/>
    <property type="molecule type" value="Genomic_DNA"/>
</dbReference>
<dbReference type="Gene3D" id="1.10.10.370">
    <property type="entry name" value="DsrC-like protein, C-terminal domain"/>
    <property type="match status" value="1"/>
</dbReference>
<organism evidence="5 6">
    <name type="scientific">Desulforhopalus singaporensis</name>
    <dbReference type="NCBI Taxonomy" id="91360"/>
    <lineage>
        <taxon>Bacteria</taxon>
        <taxon>Pseudomonadati</taxon>
        <taxon>Thermodesulfobacteriota</taxon>
        <taxon>Desulfobulbia</taxon>
        <taxon>Desulfobulbales</taxon>
        <taxon>Desulfocapsaceae</taxon>
        <taxon>Desulforhopalus</taxon>
    </lineage>
</organism>
<dbReference type="InterPro" id="IPR043163">
    <property type="entry name" value="DsrC-like_N"/>
</dbReference>
<dbReference type="Pfam" id="PF04358">
    <property type="entry name" value="DsrC"/>
    <property type="match status" value="1"/>
</dbReference>
<keyword evidence="3" id="KW-0963">Cytoplasm</keyword>
<evidence type="ECO:0000313" key="6">
    <source>
        <dbReference type="Proteomes" id="UP000199073"/>
    </source>
</evidence>
<dbReference type="InterPro" id="IPR042072">
    <property type="entry name" value="DsrC-like_C"/>
</dbReference>